<name>A0A212TCL0_9BACT</name>
<proteinExistence type="predicted"/>
<accession>A0A212TCL0</accession>
<sequence>MKTLATILLMCALYSTGNAQAAPTDGSKLHERAKTLTRQMAEKLPLSEGQYVKVRQLNLRLLTETADVRQRLASDATGLDEAMADIQMRYEWDLAAVLRPRQMAVYDQNKVTMTAVNLK</sequence>
<protein>
    <submittedName>
        <fullName evidence="2">Uncharacterized protein</fullName>
    </submittedName>
</protein>
<feature type="chain" id="PRO_5012216980" evidence="1">
    <location>
        <begin position="22"/>
        <end position="119"/>
    </location>
</feature>
<dbReference type="AlphaFoldDB" id="A0A212TCL0"/>
<dbReference type="OrthoDB" id="882534at2"/>
<gene>
    <name evidence="2" type="ORF">SAMN06265337_0903</name>
</gene>
<evidence type="ECO:0000256" key="1">
    <source>
        <dbReference type="SAM" id="SignalP"/>
    </source>
</evidence>
<dbReference type="EMBL" id="FYEW01000001">
    <property type="protein sequence ID" value="SNC63571.1"/>
    <property type="molecule type" value="Genomic_DNA"/>
</dbReference>
<evidence type="ECO:0000313" key="3">
    <source>
        <dbReference type="Proteomes" id="UP000198131"/>
    </source>
</evidence>
<feature type="signal peptide" evidence="1">
    <location>
        <begin position="1"/>
        <end position="21"/>
    </location>
</feature>
<dbReference type="Proteomes" id="UP000198131">
    <property type="component" value="Unassembled WGS sequence"/>
</dbReference>
<evidence type="ECO:0000313" key="2">
    <source>
        <dbReference type="EMBL" id="SNC63571.1"/>
    </source>
</evidence>
<organism evidence="2 3">
    <name type="scientific">Hymenobacter gelipurpurascens</name>
    <dbReference type="NCBI Taxonomy" id="89968"/>
    <lineage>
        <taxon>Bacteria</taxon>
        <taxon>Pseudomonadati</taxon>
        <taxon>Bacteroidota</taxon>
        <taxon>Cytophagia</taxon>
        <taxon>Cytophagales</taxon>
        <taxon>Hymenobacteraceae</taxon>
        <taxon>Hymenobacter</taxon>
    </lineage>
</organism>
<dbReference type="RefSeq" id="WP_088842193.1">
    <property type="nucleotide sequence ID" value="NZ_FYEW01000001.1"/>
</dbReference>
<keyword evidence="3" id="KW-1185">Reference proteome</keyword>
<keyword evidence="1" id="KW-0732">Signal</keyword>
<reference evidence="3" key="1">
    <citation type="submission" date="2017-06" db="EMBL/GenBank/DDBJ databases">
        <authorList>
            <person name="Varghese N."/>
            <person name="Submissions S."/>
        </authorList>
    </citation>
    <scope>NUCLEOTIDE SEQUENCE [LARGE SCALE GENOMIC DNA]</scope>
    <source>
        <strain evidence="3">DSM 11116</strain>
    </source>
</reference>